<reference evidence="1 2" key="1">
    <citation type="submission" date="2019-07" db="EMBL/GenBank/DDBJ databases">
        <title>Whole genome shotgun sequence of Reyranella soli NBRC 108950.</title>
        <authorList>
            <person name="Hosoyama A."/>
            <person name="Uohara A."/>
            <person name="Ohji S."/>
            <person name="Ichikawa N."/>
        </authorList>
    </citation>
    <scope>NUCLEOTIDE SEQUENCE [LARGE SCALE GENOMIC DNA]</scope>
    <source>
        <strain evidence="1 2">NBRC 108950</strain>
    </source>
</reference>
<evidence type="ECO:0000313" key="2">
    <source>
        <dbReference type="Proteomes" id="UP000321058"/>
    </source>
</evidence>
<protein>
    <submittedName>
        <fullName evidence="1">Uncharacterized protein</fullName>
    </submittedName>
</protein>
<accession>A0A512NHN2</accession>
<dbReference type="AlphaFoldDB" id="A0A512NHN2"/>
<dbReference type="Proteomes" id="UP000321058">
    <property type="component" value="Unassembled WGS sequence"/>
</dbReference>
<gene>
    <name evidence="1" type="ORF">RSO01_56390</name>
</gene>
<dbReference type="EMBL" id="BKAJ01000101">
    <property type="protein sequence ID" value="GEP58473.1"/>
    <property type="molecule type" value="Genomic_DNA"/>
</dbReference>
<name>A0A512NHN2_9HYPH</name>
<keyword evidence="2" id="KW-1185">Reference proteome</keyword>
<proteinExistence type="predicted"/>
<evidence type="ECO:0000313" key="1">
    <source>
        <dbReference type="EMBL" id="GEP58473.1"/>
    </source>
</evidence>
<comment type="caution">
    <text evidence="1">The sequence shown here is derived from an EMBL/GenBank/DDBJ whole genome shotgun (WGS) entry which is preliminary data.</text>
</comment>
<dbReference type="RefSeq" id="WP_147153743.1">
    <property type="nucleotide sequence ID" value="NZ_BKAJ01000101.1"/>
</dbReference>
<organism evidence="1 2">
    <name type="scientific">Reyranella soli</name>
    <dbReference type="NCBI Taxonomy" id="1230389"/>
    <lineage>
        <taxon>Bacteria</taxon>
        <taxon>Pseudomonadati</taxon>
        <taxon>Pseudomonadota</taxon>
        <taxon>Alphaproteobacteria</taxon>
        <taxon>Hyphomicrobiales</taxon>
        <taxon>Reyranellaceae</taxon>
        <taxon>Reyranella</taxon>
    </lineage>
</organism>
<sequence length="68" mass="7736">MLGIAGSRTLERRRLVDSDMVQVSPRSRSLVAEAHMRCYFMLDGQIHNVEMLRDGPDEDLIEPASSIY</sequence>